<keyword evidence="5" id="KW-0472">Membrane</keyword>
<dbReference type="PANTHER" id="PTHR14064">
    <property type="entry name" value="CHONDROMODULIN-RELATED"/>
    <property type="match status" value="1"/>
</dbReference>
<sequence>MDSEKKALPSMIHLPEPEPIIIQESQEPVKTSRNKTKKYLIRAVTGVLVLLITLGAVFAIVKLTHKYTEEAIKEYHITVRDNENEETSETVKVDKQNGMTEVDTPDLDLAVFNDFKKGLTVLKTRIGDVYGCYITPISQDELTPEATESFLQHHPDGKVDIETPEDLTNVPKLMPADETVKDRTFLSQHVREACEGLPLYWLIPAPEDVVREGLGEEPDAKENENTSKEEQSDKTQEQSDTSESRMAKRDVRVRRGCRYYCWVQCGFGGCRYVCGIRCSWGK</sequence>
<comment type="subcellular location">
    <subcellularLocation>
        <location evidence="1">Membrane</location>
        <topology evidence="1">Single-pass membrane protein</topology>
    </subcellularLocation>
</comment>
<dbReference type="GO" id="GO:0001937">
    <property type="term" value="P:negative regulation of endothelial cell proliferation"/>
    <property type="evidence" value="ECO:0007669"/>
    <property type="project" value="TreeGrafter"/>
</dbReference>
<reference evidence="8" key="1">
    <citation type="submission" date="2022-03" db="EMBL/GenBank/DDBJ databases">
        <authorList>
            <person name="Martin C."/>
        </authorList>
    </citation>
    <scope>NUCLEOTIDE SEQUENCE</scope>
</reference>
<evidence type="ECO:0000256" key="5">
    <source>
        <dbReference type="ARBA" id="ARBA00023136"/>
    </source>
</evidence>
<evidence type="ECO:0000256" key="1">
    <source>
        <dbReference type="ARBA" id="ARBA00004167"/>
    </source>
</evidence>
<evidence type="ECO:0000313" key="9">
    <source>
        <dbReference type="Proteomes" id="UP000749559"/>
    </source>
</evidence>
<comment type="similarity">
    <text evidence="2">Belongs to the chondromodulin-1 family.</text>
</comment>
<dbReference type="InterPro" id="IPR007084">
    <property type="entry name" value="BRICHOS_dom"/>
</dbReference>
<dbReference type="EMBL" id="CAIIXF020000010">
    <property type="protein sequence ID" value="CAH1796320.1"/>
    <property type="molecule type" value="Genomic_DNA"/>
</dbReference>
<comment type="caution">
    <text evidence="8">The sequence shown here is derived from an EMBL/GenBank/DDBJ whole genome shotgun (WGS) entry which is preliminary data.</text>
</comment>
<dbReference type="AlphaFoldDB" id="A0A8J1TUW9"/>
<proteinExistence type="inferred from homology"/>
<dbReference type="OrthoDB" id="6324142at2759"/>
<dbReference type="GO" id="GO:0016020">
    <property type="term" value="C:membrane"/>
    <property type="evidence" value="ECO:0007669"/>
    <property type="project" value="UniProtKB-SubCell"/>
</dbReference>
<keyword evidence="7" id="KW-0325">Glycoprotein</keyword>
<keyword evidence="6" id="KW-1015">Disulfide bond</keyword>
<evidence type="ECO:0000256" key="4">
    <source>
        <dbReference type="ARBA" id="ARBA00022989"/>
    </source>
</evidence>
<keyword evidence="9" id="KW-1185">Reference proteome</keyword>
<protein>
    <submittedName>
        <fullName evidence="8">Uncharacterized protein</fullName>
    </submittedName>
</protein>
<keyword evidence="3" id="KW-0812">Transmembrane</keyword>
<dbReference type="Proteomes" id="UP000749559">
    <property type="component" value="Unassembled WGS sequence"/>
</dbReference>
<evidence type="ECO:0000256" key="6">
    <source>
        <dbReference type="ARBA" id="ARBA00023157"/>
    </source>
</evidence>
<dbReference type="PANTHER" id="PTHR14064:SF5">
    <property type="entry name" value="LEUKOCYTE CELL-DERIVED CHEMOTAXIN 1"/>
    <property type="match status" value="1"/>
</dbReference>
<dbReference type="Gene3D" id="3.30.390.150">
    <property type="match status" value="1"/>
</dbReference>
<evidence type="ECO:0000256" key="3">
    <source>
        <dbReference type="ARBA" id="ARBA00022692"/>
    </source>
</evidence>
<organism evidence="8 9">
    <name type="scientific">Owenia fusiformis</name>
    <name type="common">Polychaete worm</name>
    <dbReference type="NCBI Taxonomy" id="6347"/>
    <lineage>
        <taxon>Eukaryota</taxon>
        <taxon>Metazoa</taxon>
        <taxon>Spiralia</taxon>
        <taxon>Lophotrochozoa</taxon>
        <taxon>Annelida</taxon>
        <taxon>Polychaeta</taxon>
        <taxon>Sedentaria</taxon>
        <taxon>Canalipalpata</taxon>
        <taxon>Sabellida</taxon>
        <taxon>Oweniida</taxon>
        <taxon>Oweniidae</taxon>
        <taxon>Owenia</taxon>
    </lineage>
</organism>
<accession>A0A8J1TUW9</accession>
<keyword evidence="4" id="KW-1133">Transmembrane helix</keyword>
<name>A0A8J1TUW9_OWEFU</name>
<dbReference type="Pfam" id="PF04089">
    <property type="entry name" value="BRICHOS"/>
    <property type="match status" value="1"/>
</dbReference>
<gene>
    <name evidence="8" type="ORF">OFUS_LOCUS20744</name>
</gene>
<dbReference type="InterPro" id="IPR043405">
    <property type="entry name" value="Chondromodulin/Tenomodulin"/>
</dbReference>
<evidence type="ECO:0000256" key="7">
    <source>
        <dbReference type="ARBA" id="ARBA00023180"/>
    </source>
</evidence>
<evidence type="ECO:0000313" key="8">
    <source>
        <dbReference type="EMBL" id="CAH1796320.1"/>
    </source>
</evidence>
<evidence type="ECO:0000256" key="2">
    <source>
        <dbReference type="ARBA" id="ARBA00009898"/>
    </source>
</evidence>